<evidence type="ECO:0000313" key="1">
    <source>
        <dbReference type="EMBL" id="TWT82293.1"/>
    </source>
</evidence>
<protein>
    <submittedName>
        <fullName evidence="1">Uncharacterized protein</fullName>
    </submittedName>
</protein>
<organism evidence="1 2">
    <name type="scientific">Novipirellula herctigrandis</name>
    <dbReference type="NCBI Taxonomy" id="2527986"/>
    <lineage>
        <taxon>Bacteria</taxon>
        <taxon>Pseudomonadati</taxon>
        <taxon>Planctomycetota</taxon>
        <taxon>Planctomycetia</taxon>
        <taxon>Pirellulales</taxon>
        <taxon>Pirellulaceae</taxon>
        <taxon>Novipirellula</taxon>
    </lineage>
</organism>
<evidence type="ECO:0000313" key="2">
    <source>
        <dbReference type="Proteomes" id="UP000315010"/>
    </source>
</evidence>
<comment type="caution">
    <text evidence="1">The sequence shown here is derived from an EMBL/GenBank/DDBJ whole genome shotgun (WGS) entry which is preliminary data.</text>
</comment>
<proteinExistence type="predicted"/>
<dbReference type="AlphaFoldDB" id="A0A5C5Z6Y1"/>
<name>A0A5C5Z6Y1_9BACT</name>
<accession>A0A5C5Z6Y1</accession>
<keyword evidence="2" id="KW-1185">Reference proteome</keyword>
<dbReference type="EMBL" id="SJPJ01000001">
    <property type="protein sequence ID" value="TWT82293.1"/>
    <property type="molecule type" value="Genomic_DNA"/>
</dbReference>
<gene>
    <name evidence="1" type="ORF">CA13_37550</name>
</gene>
<reference evidence="1 2" key="1">
    <citation type="submission" date="2019-02" db="EMBL/GenBank/DDBJ databases">
        <title>Deep-cultivation of Planctomycetes and their phenomic and genomic characterization uncovers novel biology.</title>
        <authorList>
            <person name="Wiegand S."/>
            <person name="Jogler M."/>
            <person name="Boedeker C."/>
            <person name="Pinto D."/>
            <person name="Vollmers J."/>
            <person name="Rivas-Marin E."/>
            <person name="Kohn T."/>
            <person name="Peeters S.H."/>
            <person name="Heuer A."/>
            <person name="Rast P."/>
            <person name="Oberbeckmann S."/>
            <person name="Bunk B."/>
            <person name="Jeske O."/>
            <person name="Meyerdierks A."/>
            <person name="Storesund J.E."/>
            <person name="Kallscheuer N."/>
            <person name="Luecker S."/>
            <person name="Lage O.M."/>
            <person name="Pohl T."/>
            <person name="Merkel B.J."/>
            <person name="Hornburger P."/>
            <person name="Mueller R.-W."/>
            <person name="Bruemmer F."/>
            <person name="Labrenz M."/>
            <person name="Spormann A.M."/>
            <person name="Op Den Camp H."/>
            <person name="Overmann J."/>
            <person name="Amann R."/>
            <person name="Jetten M.S.M."/>
            <person name="Mascher T."/>
            <person name="Medema M.H."/>
            <person name="Devos D.P."/>
            <person name="Kaster A.-K."/>
            <person name="Ovreas L."/>
            <person name="Rohde M."/>
            <person name="Galperin M.Y."/>
            <person name="Jogler C."/>
        </authorList>
    </citation>
    <scope>NUCLEOTIDE SEQUENCE [LARGE SCALE GENOMIC DNA]</scope>
    <source>
        <strain evidence="1 2">CA13</strain>
    </source>
</reference>
<dbReference type="Proteomes" id="UP000315010">
    <property type="component" value="Unassembled WGS sequence"/>
</dbReference>
<sequence>MRSFSIFLTPVVKTGNWPVRKQVQKAVQASASRLRSPADAMHQVVWITDPVGHLLYRHKQGLELLESLSFDHPEKIRPPR</sequence>